<protein>
    <submittedName>
        <fullName evidence="1">Uncharacterized protein</fullName>
    </submittedName>
</protein>
<evidence type="ECO:0000313" key="2">
    <source>
        <dbReference type="Proteomes" id="UP001226691"/>
    </source>
</evidence>
<dbReference type="Proteomes" id="UP001226691">
    <property type="component" value="Unassembled WGS sequence"/>
</dbReference>
<gene>
    <name evidence="1" type="ORF">QE412_001788</name>
</gene>
<accession>A0ABU0TU74</accession>
<proteinExistence type="predicted"/>
<comment type="caution">
    <text evidence="1">The sequence shown here is derived from an EMBL/GenBank/DDBJ whole genome shotgun (WGS) entry which is preliminary data.</text>
</comment>
<dbReference type="InterPro" id="IPR027417">
    <property type="entry name" value="P-loop_NTPase"/>
</dbReference>
<dbReference type="EMBL" id="JAUTBF010000001">
    <property type="protein sequence ID" value="MDQ1123215.1"/>
    <property type="molecule type" value="Genomic_DNA"/>
</dbReference>
<keyword evidence="2" id="KW-1185">Reference proteome</keyword>
<reference evidence="1 2" key="1">
    <citation type="submission" date="2023-07" db="EMBL/GenBank/DDBJ databases">
        <title>Functional and genomic diversity of the sorghum phyllosphere microbiome.</title>
        <authorList>
            <person name="Shade A."/>
        </authorList>
    </citation>
    <scope>NUCLEOTIDE SEQUENCE [LARGE SCALE GENOMIC DNA]</scope>
    <source>
        <strain evidence="1 2">SORGH_AS_1207</strain>
    </source>
</reference>
<sequence>MTSTFPTCERTSLPTRHRAKLVLQKGADHTVESVLLRKL</sequence>
<evidence type="ECO:0000313" key="1">
    <source>
        <dbReference type="EMBL" id="MDQ1123215.1"/>
    </source>
</evidence>
<dbReference type="Gene3D" id="3.40.50.300">
    <property type="entry name" value="P-loop containing nucleotide triphosphate hydrolases"/>
    <property type="match status" value="1"/>
</dbReference>
<organism evidence="1 2">
    <name type="scientific">Microbacterium trichothecenolyticum</name>
    <name type="common">Aureobacterium trichothecenolyticum</name>
    <dbReference type="NCBI Taxonomy" id="69370"/>
    <lineage>
        <taxon>Bacteria</taxon>
        <taxon>Bacillati</taxon>
        <taxon>Actinomycetota</taxon>
        <taxon>Actinomycetes</taxon>
        <taxon>Micrococcales</taxon>
        <taxon>Microbacteriaceae</taxon>
        <taxon>Microbacterium</taxon>
    </lineage>
</organism>
<name>A0ABU0TU74_MICTR</name>